<proteinExistence type="predicted"/>
<evidence type="ECO:0000313" key="2">
    <source>
        <dbReference type="Proteomes" id="UP000480222"/>
    </source>
</evidence>
<protein>
    <submittedName>
        <fullName evidence="1">Uncharacterized protein</fullName>
    </submittedName>
</protein>
<evidence type="ECO:0000313" key="1">
    <source>
        <dbReference type="EMBL" id="CAB0589414.1"/>
    </source>
</evidence>
<accession>A0A811G1C9</accession>
<comment type="caution">
    <text evidence="1">The sequence shown here is derived from an EMBL/GenBank/DDBJ whole genome shotgun (WGS) entry which is preliminary data.</text>
</comment>
<organism evidence="1 2">
    <name type="scientific">Corynebacterium diphtheriae</name>
    <dbReference type="NCBI Taxonomy" id="1717"/>
    <lineage>
        <taxon>Bacteria</taxon>
        <taxon>Bacillati</taxon>
        <taxon>Actinomycetota</taxon>
        <taxon>Actinomycetes</taxon>
        <taxon>Mycobacteriales</taxon>
        <taxon>Corynebacteriaceae</taxon>
        <taxon>Corynebacterium</taxon>
    </lineage>
</organism>
<reference evidence="1 2" key="1">
    <citation type="submission" date="2020-02" db="EMBL/GenBank/DDBJ databases">
        <authorList>
            <person name="Brisse S."/>
        </authorList>
    </citation>
    <scope>NUCLEOTIDE SEQUENCE [LARGE SCALE GENOMIC DNA]</scope>
    <source>
        <strain evidence="1">CIP107547</strain>
    </source>
</reference>
<sequence>MAMTTVIMMTGISIRSNDTGSGLIASGTFSGVSDPCGSGGAGSRSAKLIGGISCHDDVVVVLNVFPLVPRVRLPQFPLEARHVLNHRP</sequence>
<gene>
    <name evidence="1" type="ORF">CIP107547_00670</name>
</gene>
<dbReference type="Proteomes" id="UP000480222">
    <property type="component" value="Unassembled WGS sequence"/>
</dbReference>
<dbReference type="EMBL" id="CADDAV010000009">
    <property type="protein sequence ID" value="CAB0589414.1"/>
    <property type="molecule type" value="Genomic_DNA"/>
</dbReference>
<name>A0A811G1C9_CORDP</name>
<dbReference type="AlphaFoldDB" id="A0A811G1C9"/>